<keyword evidence="5" id="KW-0418">Kinase</keyword>
<dbReference type="GO" id="GO:0004672">
    <property type="term" value="F:protein kinase activity"/>
    <property type="evidence" value="ECO:0007669"/>
    <property type="project" value="UniProtKB-ARBA"/>
</dbReference>
<accession>H6SKH3</accession>
<keyword evidence="6" id="KW-1185">Reference proteome</keyword>
<feature type="region of interest" description="Disordered" evidence="3">
    <location>
        <begin position="161"/>
        <end position="198"/>
    </location>
</feature>
<dbReference type="GO" id="GO:0000160">
    <property type="term" value="P:phosphorelay signal transduction system"/>
    <property type="evidence" value="ECO:0007669"/>
    <property type="project" value="UniProtKB-KW"/>
</dbReference>
<dbReference type="EMBL" id="HE663493">
    <property type="protein sequence ID" value="CCG08488.1"/>
    <property type="molecule type" value="Genomic_DNA"/>
</dbReference>
<reference evidence="5 6" key="1">
    <citation type="submission" date="2012-02" db="EMBL/GenBank/DDBJ databases">
        <title>Shotgun genome sequence of Phaeospirillum photometricum DSM 122.</title>
        <authorList>
            <person name="Duquesne K."/>
            <person name="Sturgis J."/>
        </authorList>
    </citation>
    <scope>NUCLEOTIDE SEQUENCE [LARGE SCALE GENOMIC DNA]</scope>
    <source>
        <strain evidence="6">DSM122</strain>
    </source>
</reference>
<evidence type="ECO:0000256" key="2">
    <source>
        <dbReference type="PROSITE-ProRule" id="PRU00110"/>
    </source>
</evidence>
<evidence type="ECO:0000256" key="1">
    <source>
        <dbReference type="ARBA" id="ARBA00023012"/>
    </source>
</evidence>
<dbReference type="AlphaFoldDB" id="H6SKH3"/>
<evidence type="ECO:0000259" key="4">
    <source>
        <dbReference type="PROSITE" id="PS50894"/>
    </source>
</evidence>
<protein>
    <submittedName>
        <fullName evidence="5">Signal transduction histidine kinase-like protein</fullName>
    </submittedName>
</protein>
<organism evidence="5 6">
    <name type="scientific">Pararhodospirillum photometricum DSM 122</name>
    <dbReference type="NCBI Taxonomy" id="1150469"/>
    <lineage>
        <taxon>Bacteria</taxon>
        <taxon>Pseudomonadati</taxon>
        <taxon>Pseudomonadota</taxon>
        <taxon>Alphaproteobacteria</taxon>
        <taxon>Rhodospirillales</taxon>
        <taxon>Rhodospirillaceae</taxon>
        <taxon>Pararhodospirillum</taxon>
    </lineage>
</organism>
<dbReference type="PROSITE" id="PS50894">
    <property type="entry name" value="HPT"/>
    <property type="match status" value="1"/>
</dbReference>
<dbReference type="Pfam" id="PF01627">
    <property type="entry name" value="Hpt"/>
    <property type="match status" value="1"/>
</dbReference>
<gene>
    <name evidence="5" type="ORF">RSPPHO_01862</name>
</gene>
<evidence type="ECO:0000256" key="3">
    <source>
        <dbReference type="SAM" id="MobiDB-lite"/>
    </source>
</evidence>
<dbReference type="PATRIC" id="fig|1150469.3.peg.2095"/>
<dbReference type="SUPFAM" id="SSF47226">
    <property type="entry name" value="Histidine-containing phosphotransfer domain, HPT domain"/>
    <property type="match status" value="1"/>
</dbReference>
<keyword evidence="1" id="KW-0902">Two-component regulatory system</keyword>
<dbReference type="InterPro" id="IPR036641">
    <property type="entry name" value="HPT_dom_sf"/>
</dbReference>
<feature type="domain" description="HPt" evidence="4">
    <location>
        <begin position="1"/>
        <end position="88"/>
    </location>
</feature>
<feature type="modified residue" description="Phosphohistidine" evidence="2">
    <location>
        <position position="33"/>
    </location>
</feature>
<dbReference type="Gene3D" id="1.20.120.160">
    <property type="entry name" value="HPT domain"/>
    <property type="match status" value="1"/>
</dbReference>
<name>H6SKH3_PARPM</name>
<dbReference type="HOGENOM" id="CLU_1377223_0_0_5"/>
<sequence length="198" mass="20992">MLRHLAQDFAEVPAQARAALAVGDPAQAARLLHGLRGAAGTLAAIEIATVASALEAQIRDGHTAETETDFLRLEIALTRLIEAIRTHGLDQSGTDPRARGQALTESLLDALDTQSLSALPQAEALRTDLATVLPPGVWESLMRAIEGLRFAEAAALLRRSLDPGRKEGWPDPSAQETHHVTEGSGEAESPQPSRPPSP</sequence>
<keyword evidence="5" id="KW-0808">Transferase</keyword>
<dbReference type="InterPro" id="IPR008207">
    <property type="entry name" value="Sig_transdc_His_kin_Hpt_dom"/>
</dbReference>
<dbReference type="Proteomes" id="UP000033220">
    <property type="component" value="Chromosome DSM 122"/>
</dbReference>
<evidence type="ECO:0000313" key="6">
    <source>
        <dbReference type="Proteomes" id="UP000033220"/>
    </source>
</evidence>
<dbReference type="RefSeq" id="WP_014415123.1">
    <property type="nucleotide sequence ID" value="NC_017059.1"/>
</dbReference>
<keyword evidence="2" id="KW-0597">Phosphoprotein</keyword>
<evidence type="ECO:0000313" key="5">
    <source>
        <dbReference type="EMBL" id="CCG08488.1"/>
    </source>
</evidence>
<dbReference type="KEGG" id="rpm:RSPPHO_01862"/>
<proteinExistence type="predicted"/>